<organism evidence="6 7">
    <name type="scientific">Hydra vulgaris</name>
    <name type="common">Hydra</name>
    <name type="synonym">Hydra attenuata</name>
    <dbReference type="NCBI Taxonomy" id="6087"/>
    <lineage>
        <taxon>Eukaryota</taxon>
        <taxon>Metazoa</taxon>
        <taxon>Cnidaria</taxon>
        <taxon>Hydrozoa</taxon>
        <taxon>Hydroidolina</taxon>
        <taxon>Anthoathecata</taxon>
        <taxon>Aplanulata</taxon>
        <taxon>Hydridae</taxon>
        <taxon>Hydra</taxon>
    </lineage>
</organism>
<dbReference type="Gene3D" id="3.30.710.10">
    <property type="entry name" value="Potassium Channel Kv1.1, Chain A"/>
    <property type="match status" value="1"/>
</dbReference>
<dbReference type="GeneID" id="100199081"/>
<dbReference type="Pfam" id="PF07707">
    <property type="entry name" value="BACK"/>
    <property type="match status" value="1"/>
</dbReference>
<dbReference type="PANTHER" id="PTHR24412:SF451">
    <property type="entry name" value="KELCH-LIKE PROTEIN 20"/>
    <property type="match status" value="1"/>
</dbReference>
<comment type="pathway">
    <text evidence="1">Protein modification; protein ubiquitination.</text>
</comment>
<reference evidence="7 8" key="1">
    <citation type="submission" date="2025-05" db="UniProtKB">
        <authorList>
            <consortium name="RefSeq"/>
        </authorList>
    </citation>
    <scope>IDENTIFICATION</scope>
</reference>
<evidence type="ECO:0000259" key="5">
    <source>
        <dbReference type="PROSITE" id="PS50097"/>
    </source>
</evidence>
<keyword evidence="3" id="KW-0677">Repeat</keyword>
<dbReference type="SMART" id="SM00612">
    <property type="entry name" value="Kelch"/>
    <property type="match status" value="5"/>
</dbReference>
<dbReference type="PANTHER" id="PTHR24412">
    <property type="entry name" value="KELCH PROTEIN"/>
    <property type="match status" value="1"/>
</dbReference>
<dbReference type="Pfam" id="PF24681">
    <property type="entry name" value="Kelch_KLHDC2_KLHL20_DRC7"/>
    <property type="match status" value="1"/>
</dbReference>
<dbReference type="InterPro" id="IPR000210">
    <property type="entry name" value="BTB/POZ_dom"/>
</dbReference>
<gene>
    <name evidence="7 8" type="primary">LOC100199081</name>
</gene>
<dbReference type="Gene3D" id="1.25.40.420">
    <property type="match status" value="1"/>
</dbReference>
<evidence type="ECO:0000256" key="3">
    <source>
        <dbReference type="ARBA" id="ARBA00022737"/>
    </source>
</evidence>
<dbReference type="SMART" id="SM00225">
    <property type="entry name" value="BTB"/>
    <property type="match status" value="1"/>
</dbReference>
<dbReference type="InterPro" id="IPR015915">
    <property type="entry name" value="Kelch-typ_b-propeller"/>
</dbReference>
<keyword evidence="4" id="KW-0833">Ubl conjugation pathway</keyword>
<dbReference type="Pfam" id="PF00651">
    <property type="entry name" value="BTB"/>
    <property type="match status" value="1"/>
</dbReference>
<dbReference type="InterPro" id="IPR011333">
    <property type="entry name" value="SKP1/BTB/POZ_sf"/>
</dbReference>
<evidence type="ECO:0000313" key="6">
    <source>
        <dbReference type="Proteomes" id="UP001652625"/>
    </source>
</evidence>
<name>A0ABM4DEF6_HYDVU</name>
<dbReference type="InterPro" id="IPR006652">
    <property type="entry name" value="Kelch_1"/>
</dbReference>
<dbReference type="SMART" id="SM00875">
    <property type="entry name" value="BACK"/>
    <property type="match status" value="1"/>
</dbReference>
<evidence type="ECO:0000313" key="7">
    <source>
        <dbReference type="RefSeq" id="XP_065672788.1"/>
    </source>
</evidence>
<evidence type="ECO:0000256" key="1">
    <source>
        <dbReference type="ARBA" id="ARBA00004906"/>
    </source>
</evidence>
<keyword evidence="6" id="KW-1185">Reference proteome</keyword>
<dbReference type="RefSeq" id="XP_065672789.1">
    <property type="nucleotide sequence ID" value="XM_065816717.1"/>
</dbReference>
<dbReference type="Pfam" id="PF01344">
    <property type="entry name" value="Kelch_1"/>
    <property type="match status" value="1"/>
</dbReference>
<feature type="domain" description="BTB" evidence="5">
    <location>
        <begin position="34"/>
        <end position="102"/>
    </location>
</feature>
<proteinExistence type="predicted"/>
<sequence length="557" mass="63587">MKKDEFESLLVTDNFHFTNAFQVLNEMRVNGEMCDVILCTDDSLRVPAHRVVLSACSPYFRAMFNTNFLEAHQSVIHLKDLDGNTLEDIISYFYTGKLRINYANVEGAIKLAKVFYINNLINKCEIFLRRNMSPKNSLGLEAFALHYSLSNLKDHATRYSCWYFDFIKDEEEFCLLPFQSLKCLIQNDSLKATSEEFVLEAVIKWLFFEYQNRKNYMPELLPFIRFPLMSMQYLENSQTIKLLVDNFSLAQVYINEALQYKNFGISKNLGTGKVCSPRAASEDIYVLGGWSNGQKLKSVQCFNVDTLKWTPVQNMSVAHLTKEDYFRVIVSNDELYTICVGKVMKYDPVDGVWCKVASGPEMPCKWSGICECNGIIYVIGGNNMKESKKFNTETCQWSTLPEMHQVRFYPGVAVFNGKVYVIGGLDNNWSPQKACECYDPAVDTWIDIARMKTPRWSLGVAVLNKKIYAIGGSHKDEQLSNSVEVYDPQLGYWERSIATLNYGRRCLGVAVVNNSIYVVGGRIANTIECYNHALNEWKVIGSVRACCNFGCVALRII</sequence>
<evidence type="ECO:0000313" key="8">
    <source>
        <dbReference type="RefSeq" id="XP_065672789.1"/>
    </source>
</evidence>
<dbReference type="InterPro" id="IPR011705">
    <property type="entry name" value="BACK"/>
</dbReference>
<evidence type="ECO:0000256" key="2">
    <source>
        <dbReference type="ARBA" id="ARBA00022441"/>
    </source>
</evidence>
<dbReference type="SUPFAM" id="SSF117281">
    <property type="entry name" value="Kelch motif"/>
    <property type="match status" value="2"/>
</dbReference>
<dbReference type="PIRSF" id="PIRSF037037">
    <property type="entry name" value="Kelch-like_protein_gigaxonin"/>
    <property type="match status" value="1"/>
</dbReference>
<dbReference type="InterPro" id="IPR017096">
    <property type="entry name" value="BTB-kelch_protein"/>
</dbReference>
<dbReference type="Gene3D" id="2.120.10.80">
    <property type="entry name" value="Kelch-type beta propeller"/>
    <property type="match status" value="1"/>
</dbReference>
<dbReference type="PROSITE" id="PS50097">
    <property type="entry name" value="BTB"/>
    <property type="match status" value="1"/>
</dbReference>
<protein>
    <submittedName>
        <fullName evidence="7 8">Kelch-like protein 2</fullName>
    </submittedName>
</protein>
<evidence type="ECO:0000256" key="4">
    <source>
        <dbReference type="ARBA" id="ARBA00022786"/>
    </source>
</evidence>
<dbReference type="SUPFAM" id="SSF54695">
    <property type="entry name" value="POZ domain"/>
    <property type="match status" value="1"/>
</dbReference>
<dbReference type="Proteomes" id="UP001652625">
    <property type="component" value="Chromosome 13"/>
</dbReference>
<keyword evidence="2" id="KW-0880">Kelch repeat</keyword>
<dbReference type="RefSeq" id="XP_065672788.1">
    <property type="nucleotide sequence ID" value="XM_065816716.1"/>
</dbReference>
<accession>A0ABM4DEF6</accession>